<name>A0A4Z1SS33_GIAMU</name>
<dbReference type="Pfam" id="PF11822">
    <property type="entry name" value="BTB_SANBR"/>
    <property type="match status" value="1"/>
</dbReference>
<sequence length="602" mass="68538">MASDPHLLETLIDRRLIQAVEYVKGRGAASEADLWSNVARYMNGTSPEECCRRYSQLMTERKYAPLETRVALPVEDDLIQVAVIEGQEKETLAVSRRVLVENTRYFRDLLVNREPGAVELSIHSDIAVFKWLIAYCYYSTCPAEHPRVVLTSRLVFPVLMSAHFLGMPKLVGEAVQFTLTGDNLRTVFQQNYDFSCMDAPLLTRFLEMAPLPFLIRYLGTGYQNYLVLKLANASVNSLINKYSSQLYRCTSCRIYCLKSILSDSKLAMEHPASSYIVCRPQGGQGAGRRPLSTSTGSHRFRPVPGFSKAIQRDVMRLSGKARVDSVEIYWFLFSYLFWCSCSECNQVFPLAHIYDCPSQSALGKHSIERLVYSPSDTDLRLTLTADIFDIKADMWNSLQIKTKLFNFLDIPVILQLLTQRRTTQSDDSTMESSPSGQDTLKELDPNGITEEDNNSETDEPVKQVRHVVYPRLAPSEAKVIPEVEVISGDRTSDPSASDSQDSADLNEFQAQIYHKELDEEPYVRPGRLPERLRRYLKLKETMSDLQRKNILIDISHDDEVARGKQLVAALLAARDRDNLKRPRYAFESQPFPTYNYQRSGKH</sequence>
<dbReference type="Gene3D" id="1.10.10.60">
    <property type="entry name" value="Homeodomain-like"/>
    <property type="match status" value="1"/>
</dbReference>
<evidence type="ECO:0000259" key="2">
    <source>
        <dbReference type="Pfam" id="PF11822"/>
    </source>
</evidence>
<dbReference type="InterPro" id="IPR045902">
    <property type="entry name" value="SANBR-like"/>
</dbReference>
<dbReference type="SUPFAM" id="SSF54695">
    <property type="entry name" value="POZ domain"/>
    <property type="match status" value="1"/>
</dbReference>
<dbReference type="OrthoDB" id="550012at2759"/>
<organism evidence="3 4">
    <name type="scientific">Giardia muris</name>
    <dbReference type="NCBI Taxonomy" id="5742"/>
    <lineage>
        <taxon>Eukaryota</taxon>
        <taxon>Metamonada</taxon>
        <taxon>Diplomonadida</taxon>
        <taxon>Hexamitidae</taxon>
        <taxon>Giardiinae</taxon>
        <taxon>Giardia</taxon>
    </lineage>
</organism>
<dbReference type="Gene3D" id="3.30.710.10">
    <property type="entry name" value="Potassium Channel Kv1.1, Chain A"/>
    <property type="match status" value="1"/>
</dbReference>
<reference evidence="3 4" key="1">
    <citation type="submission" date="2019-05" db="EMBL/GenBank/DDBJ databases">
        <title>The compact genome of Giardia muris reveals important steps in the evolution of intestinal protozoan parasites.</title>
        <authorList>
            <person name="Xu F."/>
            <person name="Jimenez-Gonzalez A."/>
            <person name="Einarsson E."/>
            <person name="Astvaldsson A."/>
            <person name="Peirasmaki D."/>
            <person name="Eckmann L."/>
            <person name="Andersson J.O."/>
            <person name="Svard S.G."/>
            <person name="Jerlstrom-Hultqvist J."/>
        </authorList>
    </citation>
    <scope>NUCLEOTIDE SEQUENCE [LARGE SCALE GENOMIC DNA]</scope>
    <source>
        <strain evidence="3 4">Roberts-Thomson</strain>
    </source>
</reference>
<gene>
    <name evidence="3" type="ORF">GMRT_13232</name>
</gene>
<dbReference type="EMBL" id="VDLU01000002">
    <property type="protein sequence ID" value="TNJ28706.1"/>
    <property type="molecule type" value="Genomic_DNA"/>
</dbReference>
<feature type="compositionally biased region" description="Acidic residues" evidence="1">
    <location>
        <begin position="449"/>
        <end position="458"/>
    </location>
</feature>
<keyword evidence="4" id="KW-1185">Reference proteome</keyword>
<evidence type="ECO:0000313" key="3">
    <source>
        <dbReference type="EMBL" id="TNJ28706.1"/>
    </source>
</evidence>
<comment type="caution">
    <text evidence="3">The sequence shown here is derived from an EMBL/GenBank/DDBJ whole genome shotgun (WGS) entry which is preliminary data.</text>
</comment>
<dbReference type="Proteomes" id="UP000315496">
    <property type="component" value="Chromosome 2"/>
</dbReference>
<dbReference type="VEuPathDB" id="GiardiaDB:GMRT_13232"/>
<feature type="domain" description="SANT and BTB" evidence="2">
    <location>
        <begin position="85"/>
        <end position="174"/>
    </location>
</feature>
<dbReference type="InterPro" id="IPR011333">
    <property type="entry name" value="SKP1/BTB/POZ_sf"/>
</dbReference>
<dbReference type="InterPro" id="IPR021777">
    <property type="entry name" value="SANBR_BTB"/>
</dbReference>
<feature type="region of interest" description="Disordered" evidence="1">
    <location>
        <begin position="281"/>
        <end position="300"/>
    </location>
</feature>
<dbReference type="AlphaFoldDB" id="A0A4Z1SS33"/>
<evidence type="ECO:0000313" key="4">
    <source>
        <dbReference type="Proteomes" id="UP000315496"/>
    </source>
</evidence>
<feature type="region of interest" description="Disordered" evidence="1">
    <location>
        <begin position="423"/>
        <end position="463"/>
    </location>
</feature>
<protein>
    <recommendedName>
        <fullName evidence="2">SANT and BTB domain-containing protein</fullName>
    </recommendedName>
</protein>
<evidence type="ECO:0000256" key="1">
    <source>
        <dbReference type="SAM" id="MobiDB-lite"/>
    </source>
</evidence>
<dbReference type="PANTHER" id="PTHR20946">
    <property type="entry name" value="SANT AND BTB DOMAIN REGULATOR OF CLASS SWITCH RECOMBINATION"/>
    <property type="match status" value="1"/>
</dbReference>
<proteinExistence type="predicted"/>
<dbReference type="PANTHER" id="PTHR20946:SF0">
    <property type="entry name" value="SANT AND BTB DOMAIN REGULATOR OF CLASS SWITCH RECOMBINATION"/>
    <property type="match status" value="1"/>
</dbReference>
<feature type="compositionally biased region" description="Polar residues" evidence="1">
    <location>
        <begin position="423"/>
        <end position="438"/>
    </location>
</feature>
<accession>A0A4Z1SS33</accession>